<name>A0A508TZ66_9BRAD</name>
<comment type="caution">
    <text evidence="14">The sequence shown here is derived from an EMBL/GenBank/DDBJ whole genome shotgun (WGS) entry which is preliminary data.</text>
</comment>
<keyword evidence="15" id="KW-1185">Reference proteome</keyword>
<evidence type="ECO:0000256" key="12">
    <source>
        <dbReference type="SAM" id="MobiDB-lite"/>
    </source>
</evidence>
<protein>
    <recommendedName>
        <fullName evidence="6">Phospholipase D</fullName>
        <ecNumber evidence="5">3.1.4.4</ecNumber>
    </recommendedName>
    <alternativeName>
        <fullName evidence="11">Choline phosphatase</fullName>
    </alternativeName>
</protein>
<evidence type="ECO:0000256" key="5">
    <source>
        <dbReference type="ARBA" id="ARBA00012027"/>
    </source>
</evidence>
<evidence type="ECO:0000256" key="6">
    <source>
        <dbReference type="ARBA" id="ARBA00018392"/>
    </source>
</evidence>
<dbReference type="InterPro" id="IPR025202">
    <property type="entry name" value="PLD-like_dom"/>
</dbReference>
<organism evidence="14 15">
    <name type="scientific">Bradyrhizobium ivorense</name>
    <dbReference type="NCBI Taxonomy" id="2511166"/>
    <lineage>
        <taxon>Bacteria</taxon>
        <taxon>Pseudomonadati</taxon>
        <taxon>Pseudomonadota</taxon>
        <taxon>Alphaproteobacteria</taxon>
        <taxon>Hyphomicrobiales</taxon>
        <taxon>Nitrobacteraceae</taxon>
        <taxon>Bradyrhizobium</taxon>
    </lineage>
</organism>
<evidence type="ECO:0000313" key="14">
    <source>
        <dbReference type="EMBL" id="VIO79721.1"/>
    </source>
</evidence>
<evidence type="ECO:0000256" key="1">
    <source>
        <dbReference type="ARBA" id="ARBA00000798"/>
    </source>
</evidence>
<feature type="region of interest" description="Disordered" evidence="12">
    <location>
        <begin position="621"/>
        <end position="696"/>
    </location>
</feature>
<evidence type="ECO:0000256" key="9">
    <source>
        <dbReference type="ARBA" id="ARBA00022963"/>
    </source>
</evidence>
<dbReference type="GO" id="GO:0016891">
    <property type="term" value="F:RNA endonuclease activity producing 5'-phosphomonoesters, hydrolytic mechanism"/>
    <property type="evidence" value="ECO:0007669"/>
    <property type="project" value="TreeGrafter"/>
</dbReference>
<reference evidence="14" key="1">
    <citation type="submission" date="2019-02" db="EMBL/GenBank/DDBJ databases">
        <authorList>
            <person name="Pothier F.J."/>
        </authorList>
    </citation>
    <scope>NUCLEOTIDE SEQUENCE</scope>
    <source>
        <strain evidence="14">CI-1B</strain>
    </source>
</reference>
<feature type="compositionally biased region" description="Basic residues" evidence="12">
    <location>
        <begin position="650"/>
        <end position="696"/>
    </location>
</feature>
<evidence type="ECO:0000313" key="15">
    <source>
        <dbReference type="Proteomes" id="UP000328092"/>
    </source>
</evidence>
<comment type="subcellular location">
    <subcellularLocation>
        <location evidence="3">Secreted</location>
    </subcellularLocation>
</comment>
<evidence type="ECO:0000256" key="8">
    <source>
        <dbReference type="ARBA" id="ARBA00022801"/>
    </source>
</evidence>
<comment type="similarity">
    <text evidence="4">Belongs to the phospholipase D family.</text>
</comment>
<dbReference type="EMBL" id="CAADFC020000033">
    <property type="protein sequence ID" value="VIO79721.1"/>
    <property type="molecule type" value="Genomic_DNA"/>
</dbReference>
<dbReference type="OrthoDB" id="9789376at2"/>
<feature type="compositionally biased region" description="Low complexity" evidence="12">
    <location>
        <begin position="630"/>
        <end position="649"/>
    </location>
</feature>
<gene>
    <name evidence="14" type="ORF">CI1B_80550</name>
</gene>
<dbReference type="PROSITE" id="PS50035">
    <property type="entry name" value="PLD"/>
    <property type="match status" value="1"/>
</dbReference>
<dbReference type="GO" id="GO:0016042">
    <property type="term" value="P:lipid catabolic process"/>
    <property type="evidence" value="ECO:0007669"/>
    <property type="project" value="UniProtKB-KW"/>
</dbReference>
<evidence type="ECO:0000256" key="2">
    <source>
        <dbReference type="ARBA" id="ARBA00003145"/>
    </source>
</evidence>
<evidence type="ECO:0000256" key="3">
    <source>
        <dbReference type="ARBA" id="ARBA00004613"/>
    </source>
</evidence>
<feature type="region of interest" description="Disordered" evidence="12">
    <location>
        <begin position="316"/>
        <end position="337"/>
    </location>
</feature>
<dbReference type="PANTHER" id="PTHR43856">
    <property type="entry name" value="CARDIOLIPIN HYDROLASE"/>
    <property type="match status" value="1"/>
</dbReference>
<comment type="function">
    <text evidence="2">Could be a virulence factor.</text>
</comment>
<evidence type="ECO:0000256" key="10">
    <source>
        <dbReference type="ARBA" id="ARBA00023098"/>
    </source>
</evidence>
<dbReference type="GO" id="GO:0004630">
    <property type="term" value="F:phospholipase D activity"/>
    <property type="evidence" value="ECO:0007669"/>
    <property type="project" value="UniProtKB-EC"/>
</dbReference>
<keyword evidence="7" id="KW-0964">Secreted</keyword>
<dbReference type="Proteomes" id="UP000328092">
    <property type="component" value="Unassembled WGS sequence"/>
</dbReference>
<dbReference type="RefSeq" id="WP_139864515.1">
    <property type="nucleotide sequence ID" value="NZ_CAADFC020000033.1"/>
</dbReference>
<sequence length="696" mass="76601">MAAKAIAYANNDVVQIGWSIDEKLPGCLGFAVYRLPADVDLPEVPLTSHVGFEETDPNKWIAKPTTLQPIANFRWRDLAPERGKPVRYKIVPMQGPPQNPQPVPNFKPMITPAVTATDTYGNIRVYFNRGILSTQHLSRALIAEGKKPSPAALDPHIRKEGDPIRLGLTGQLLDALLSIIKRAKLEGGKCYASLYELTDTQLIAELVSLDKVEIILSNNGTGDDGKPYDDGNAFAAEQLAGKPLTRRYMPKGQIGHNKFIVYVGPDGAPKSVLTGSTNWTATGLCTQSNNCMIVESSDLAKQYLDYWHELKADAETAGIPPTPEPMPDIQGDTLRKDDAKPRPALAIAGGPSAQVWFSPNMPGLIRKPAKLPPDLKQLFALCEAAEQAVMFLCFQPGGAGSEISTIVKFLSGVSEKKPYLLIRGVISDQAEAEEFMKFRDPDEDADVIAPAGILDGFAEWEKEFYRFGNAIVHDKIVVIDPFSPTNCVVATGSHNLGYRASHNNDENLLILRGDRRIAQAYATHVFDIYSHYRWRYYQMLKAQRLANAAWMKAGGDKDQKKNFPASKFFDQVVSWKHNEPNDSWQDRYFDPSSMAMLERLFWVSEGQPLAARIPKFPITKRRGSVLEPGPGSTATGKTTAGATKPGATAKKVKKAKKVKTAKKAKKAKPARKAKKVAKAVRKRKAAPKKSAKKSRS</sequence>
<dbReference type="Pfam" id="PF13091">
    <property type="entry name" value="PLDc_2"/>
    <property type="match status" value="2"/>
</dbReference>
<accession>A0A508TZ66</accession>
<evidence type="ECO:0000259" key="13">
    <source>
        <dbReference type="PROSITE" id="PS50035"/>
    </source>
</evidence>
<dbReference type="AlphaFoldDB" id="A0A508TZ66"/>
<dbReference type="Gene3D" id="3.30.870.10">
    <property type="entry name" value="Endonuclease Chain A"/>
    <property type="match status" value="2"/>
</dbReference>
<dbReference type="InterPro" id="IPR001736">
    <property type="entry name" value="PLipase_D/transphosphatidylase"/>
</dbReference>
<keyword evidence="9" id="KW-0442">Lipid degradation</keyword>
<feature type="domain" description="PLD phosphodiesterase" evidence="13">
    <location>
        <begin position="468"/>
        <end position="500"/>
    </location>
</feature>
<evidence type="ECO:0000256" key="11">
    <source>
        <dbReference type="ARBA" id="ARBA00029594"/>
    </source>
</evidence>
<dbReference type="EC" id="3.1.4.4" evidence="5"/>
<dbReference type="SUPFAM" id="SSF56024">
    <property type="entry name" value="Phospholipase D/nuclease"/>
    <property type="match status" value="2"/>
</dbReference>
<comment type="catalytic activity">
    <reaction evidence="1">
        <text>a 1,2-diacyl-sn-glycero-3-phosphocholine + H2O = a 1,2-diacyl-sn-glycero-3-phosphate + choline + H(+)</text>
        <dbReference type="Rhea" id="RHEA:14445"/>
        <dbReference type="ChEBI" id="CHEBI:15354"/>
        <dbReference type="ChEBI" id="CHEBI:15377"/>
        <dbReference type="ChEBI" id="CHEBI:15378"/>
        <dbReference type="ChEBI" id="CHEBI:57643"/>
        <dbReference type="ChEBI" id="CHEBI:58608"/>
        <dbReference type="EC" id="3.1.4.4"/>
    </reaction>
</comment>
<keyword evidence="8" id="KW-0378">Hydrolase</keyword>
<dbReference type="GO" id="GO:0005576">
    <property type="term" value="C:extracellular region"/>
    <property type="evidence" value="ECO:0007669"/>
    <property type="project" value="UniProtKB-SubCell"/>
</dbReference>
<dbReference type="InterPro" id="IPR051406">
    <property type="entry name" value="PLD_domain"/>
</dbReference>
<evidence type="ECO:0000256" key="7">
    <source>
        <dbReference type="ARBA" id="ARBA00022525"/>
    </source>
</evidence>
<keyword evidence="10" id="KW-0443">Lipid metabolism</keyword>
<proteinExistence type="inferred from homology"/>
<evidence type="ECO:0000256" key="4">
    <source>
        <dbReference type="ARBA" id="ARBA00008664"/>
    </source>
</evidence>
<dbReference type="PANTHER" id="PTHR43856:SF1">
    <property type="entry name" value="MITOCHONDRIAL CARDIOLIPIN HYDROLASE"/>
    <property type="match status" value="1"/>
</dbReference>
<dbReference type="GO" id="GO:0006793">
    <property type="term" value="P:phosphorus metabolic process"/>
    <property type="evidence" value="ECO:0007669"/>
    <property type="project" value="UniProtKB-ARBA"/>
</dbReference>